<dbReference type="Proteomes" id="UP000241394">
    <property type="component" value="Chromosome LG24"/>
</dbReference>
<dbReference type="SMART" id="SM00490">
    <property type="entry name" value="HELICc"/>
    <property type="match status" value="1"/>
</dbReference>
<keyword evidence="4" id="KW-0347">Helicase</keyword>
<reference evidence="11" key="2">
    <citation type="journal article" date="2018" name="BMC Genomics">
        <title>A manually annotated Actinidia chinensis var. chinensis (kiwifruit) genome highlights the challenges associated with draft genomes and gene prediction in plants.</title>
        <authorList>
            <person name="Pilkington S.M."/>
            <person name="Crowhurst R."/>
            <person name="Hilario E."/>
            <person name="Nardozza S."/>
            <person name="Fraser L."/>
            <person name="Peng Y."/>
            <person name="Gunaseelan K."/>
            <person name="Simpson R."/>
            <person name="Tahir J."/>
            <person name="Deroles S.C."/>
            <person name="Templeton K."/>
            <person name="Luo Z."/>
            <person name="Davy M."/>
            <person name="Cheng C."/>
            <person name="McNeilage M."/>
            <person name="Scaglione D."/>
            <person name="Liu Y."/>
            <person name="Zhang Q."/>
            <person name="Datson P."/>
            <person name="De Silva N."/>
            <person name="Gardiner S.E."/>
            <person name="Bassett H."/>
            <person name="Chagne D."/>
            <person name="McCallum J."/>
            <person name="Dzierzon H."/>
            <person name="Deng C."/>
            <person name="Wang Y.Y."/>
            <person name="Barron L."/>
            <person name="Manako K."/>
            <person name="Bowen J."/>
            <person name="Foster T.M."/>
            <person name="Erridge Z.A."/>
            <person name="Tiffin H."/>
            <person name="Waite C.N."/>
            <person name="Davies K.M."/>
            <person name="Grierson E.P."/>
            <person name="Laing W.A."/>
            <person name="Kirk R."/>
            <person name="Chen X."/>
            <person name="Wood M."/>
            <person name="Montefiori M."/>
            <person name="Brummell D.A."/>
            <person name="Schwinn K.E."/>
            <person name="Catanach A."/>
            <person name="Fullerton C."/>
            <person name="Li D."/>
            <person name="Meiyalaghan S."/>
            <person name="Nieuwenhuizen N."/>
            <person name="Read N."/>
            <person name="Prakash R."/>
            <person name="Hunter D."/>
            <person name="Zhang H."/>
            <person name="McKenzie M."/>
            <person name="Knabel M."/>
            <person name="Harris A."/>
            <person name="Allan A.C."/>
            <person name="Gleave A."/>
            <person name="Chen A."/>
            <person name="Janssen B.J."/>
            <person name="Plunkett B."/>
            <person name="Ampomah-Dwamena C."/>
            <person name="Voogd C."/>
            <person name="Leif D."/>
            <person name="Lafferty D."/>
            <person name="Souleyre E.J.F."/>
            <person name="Varkonyi-Gasic E."/>
            <person name="Gambi F."/>
            <person name="Hanley J."/>
            <person name="Yao J.L."/>
            <person name="Cheung J."/>
            <person name="David K.M."/>
            <person name="Warren B."/>
            <person name="Marsh K."/>
            <person name="Snowden K.C."/>
            <person name="Lin-Wang K."/>
            <person name="Brian L."/>
            <person name="Martinez-Sanchez M."/>
            <person name="Wang M."/>
            <person name="Ileperuma N."/>
            <person name="Macnee N."/>
            <person name="Campin R."/>
            <person name="McAtee P."/>
            <person name="Drummond R.S.M."/>
            <person name="Espley R.V."/>
            <person name="Ireland H.S."/>
            <person name="Wu R."/>
            <person name="Atkinson R.G."/>
            <person name="Karunairetnam S."/>
            <person name="Bulley S."/>
            <person name="Chunkath S."/>
            <person name="Hanley Z."/>
            <person name="Storey R."/>
            <person name="Thrimawithana A.H."/>
            <person name="Thomson S."/>
            <person name="David C."/>
            <person name="Testolin R."/>
            <person name="Huang H."/>
            <person name="Hellens R.P."/>
            <person name="Schaffer R.J."/>
        </authorList>
    </citation>
    <scope>NUCLEOTIDE SEQUENCE [LARGE SCALE GENOMIC DNA]</scope>
    <source>
        <strain evidence="11">cv. Red5</strain>
    </source>
</reference>
<evidence type="ECO:0000256" key="7">
    <source>
        <dbReference type="SAM" id="MobiDB-lite"/>
    </source>
</evidence>
<evidence type="ECO:0000256" key="5">
    <source>
        <dbReference type="ARBA" id="ARBA00022840"/>
    </source>
</evidence>
<evidence type="ECO:0000313" key="10">
    <source>
        <dbReference type="EMBL" id="PSR93229.1"/>
    </source>
</evidence>
<feature type="domain" description="Helicase C-terminal" evidence="9">
    <location>
        <begin position="1078"/>
        <end position="1241"/>
    </location>
</feature>
<name>A0A2R6PLL7_ACTCC</name>
<evidence type="ECO:0000256" key="1">
    <source>
        <dbReference type="ARBA" id="ARBA00004123"/>
    </source>
</evidence>
<reference evidence="10 11" key="1">
    <citation type="submission" date="2017-07" db="EMBL/GenBank/DDBJ databases">
        <title>An improved, manually edited Actinidia chinensis var. chinensis (kiwifruit) genome highlights the challenges associated with draft genomes and gene prediction in plants.</title>
        <authorList>
            <person name="Pilkington S."/>
            <person name="Crowhurst R."/>
            <person name="Hilario E."/>
            <person name="Nardozza S."/>
            <person name="Fraser L."/>
            <person name="Peng Y."/>
            <person name="Gunaseelan K."/>
            <person name="Simpson R."/>
            <person name="Tahir J."/>
            <person name="Deroles S."/>
            <person name="Templeton K."/>
            <person name="Luo Z."/>
            <person name="Davy M."/>
            <person name="Cheng C."/>
            <person name="Mcneilage M."/>
            <person name="Scaglione D."/>
            <person name="Liu Y."/>
            <person name="Zhang Q."/>
            <person name="Datson P."/>
            <person name="De Silva N."/>
            <person name="Gardiner S."/>
            <person name="Bassett H."/>
            <person name="Chagne D."/>
            <person name="Mccallum J."/>
            <person name="Dzierzon H."/>
            <person name="Deng C."/>
            <person name="Wang Y.-Y."/>
            <person name="Barron N."/>
            <person name="Manako K."/>
            <person name="Bowen J."/>
            <person name="Foster T."/>
            <person name="Erridge Z."/>
            <person name="Tiffin H."/>
            <person name="Waite C."/>
            <person name="Davies K."/>
            <person name="Grierson E."/>
            <person name="Laing W."/>
            <person name="Kirk R."/>
            <person name="Chen X."/>
            <person name="Wood M."/>
            <person name="Montefiori M."/>
            <person name="Brummell D."/>
            <person name="Schwinn K."/>
            <person name="Catanach A."/>
            <person name="Fullerton C."/>
            <person name="Li D."/>
            <person name="Meiyalaghan S."/>
            <person name="Nieuwenhuizen N."/>
            <person name="Read N."/>
            <person name="Prakash R."/>
            <person name="Hunter D."/>
            <person name="Zhang H."/>
            <person name="Mckenzie M."/>
            <person name="Knabel M."/>
            <person name="Harris A."/>
            <person name="Allan A."/>
            <person name="Chen A."/>
            <person name="Janssen B."/>
            <person name="Plunkett B."/>
            <person name="Dwamena C."/>
            <person name="Voogd C."/>
            <person name="Leif D."/>
            <person name="Lafferty D."/>
            <person name="Souleyre E."/>
            <person name="Varkonyi-Gasic E."/>
            <person name="Gambi F."/>
            <person name="Hanley J."/>
            <person name="Yao J.-L."/>
            <person name="Cheung J."/>
            <person name="David K."/>
            <person name="Warren B."/>
            <person name="Marsh K."/>
            <person name="Snowden K."/>
            <person name="Lin-Wang K."/>
            <person name="Brian L."/>
            <person name="Martinez-Sanchez M."/>
            <person name="Wang M."/>
            <person name="Ileperuma N."/>
            <person name="Macnee N."/>
            <person name="Campin R."/>
            <person name="Mcatee P."/>
            <person name="Drummond R."/>
            <person name="Espley R."/>
            <person name="Ireland H."/>
            <person name="Wu R."/>
            <person name="Atkinson R."/>
            <person name="Karunairetnam S."/>
            <person name="Bulley S."/>
            <person name="Chunkath S."/>
            <person name="Hanley Z."/>
            <person name="Storey R."/>
            <person name="Thrimawithana A."/>
            <person name="Thomson S."/>
            <person name="David C."/>
            <person name="Testolin R."/>
        </authorList>
    </citation>
    <scope>NUCLEOTIDE SEQUENCE [LARGE SCALE GENOMIC DNA]</scope>
    <source>
        <strain evidence="11">cv. Red5</strain>
        <tissue evidence="10">Young leaf</tissue>
    </source>
</reference>
<dbReference type="Pfam" id="PF00271">
    <property type="entry name" value="Helicase_C"/>
    <property type="match status" value="1"/>
</dbReference>
<dbReference type="InterPro" id="IPR038718">
    <property type="entry name" value="SNF2-like_sf"/>
</dbReference>
<evidence type="ECO:0000256" key="2">
    <source>
        <dbReference type="ARBA" id="ARBA00022741"/>
    </source>
</evidence>
<evidence type="ECO:0000259" key="9">
    <source>
        <dbReference type="PROSITE" id="PS51194"/>
    </source>
</evidence>
<dbReference type="InterPro" id="IPR049730">
    <property type="entry name" value="SNF2/RAD54-like_C"/>
</dbReference>
<dbReference type="OrthoDB" id="448448at2759"/>
<proteinExistence type="predicted"/>
<sequence length="1276" mass="146590">MKKRNIHQSTHPFDACPFEAFYYGSWKSVERLRIRDGAIIMLLVDGGDLIEENVPMVNLRIRSRKATLSDCTCFLRPGLDVCVLSTSQLTENTSDEESQEPVWLDAKIKSVERKPHEPNCACQFYVSFYATQGPLGMTMKTLSKEIVMVHIDQISILQKLAWYPCEQEHYRWEFTEDCFSLHKYKLFTGKFSSDLSWLLVASVLKQLEFDVRSIQNRIVYHILDDDAYNGSLNSESHAKAVNFKLDNGLSVPIVVPFTTIDTLEKGTDPGMHGDEKGSSYDVMGLRRSKRRYVQPERYLGCDDLPETDIDGTRFGYKTYRLEYEEMPLALSIQDDHAFSLDDHSALNERIHSYRKENFLRWQSKIKAREVKLLVCSQTEHQPQLDYEIKDQLQLAIVPVLPDETDQTVHEEDPLDTEIPGKYSGDIDEIATKYIYTNGAPRVHRNCTSEIDFPDAEGRWGWKESRKKRHRRRRDKFKFSEKENFPDLAMYRKGPFSAGMYKEMIRRCMENIKSSINKEQPLVIDQWKDFQAGKFSDERDSSDVPQKNVEEDSEIEMLFKEMELCMASTYILEDSEGPDVEVPAEISQNPSKLWEQFCRHEFKLNEEIGILCQLCGYVSTEIKDVAPTFLQSTSSVPNKGPRSEQDSGHKSDEDGGGLDLVCVPASSNTPLSEGEDNVWALIPELKRKLRFHQKRAFEFLWRNIAGSVVPADMESAVKARGGCVISHSPGAGKTLLIIAFLVSFLKLFPGARPLVLAPKTTLYTWYKEIIKWEIPIPVYQIHGGQTYRGEVNRQKWRICPGAPKPNQDVMHVLDCMEKIQKWLAHPSVLLMGYTSFLTLTREDSKYGHRKYMGQVLRQSPGILILDEGHNPRSTKSRLRKALMKVDTDLRILLSGTLFQNNFGEYFNTLTLSRPRFVKEVLKELDPKFKRRKKGAKTNFSLENRARKLFIDKIGKKIDSSVADERTKSLNTLRNLTGGFIDVYEGGISDNLPGLQCYTLMMKSTPYQQELLTKLQNQRPAYKGFPLELELLITLGSIHPWLIRTTTCSNQYFSMEVLEDLDRYKFDLKFGSKVRFVMSLIPRCLIRKEKVLIFCHNIAPINLFLEIFEAFYGWKKGEEVLVLQGDLELFERGRVMDKFEEPGGASKVMLASINACAEGISLTAASRVILLDSEWNPSKSKQAIARAFRPGQAKEVYVYQLLATGTLEEEKHSRTTWKEWVSSMIFSEEQVEDPSHWQAEKIEDDVLREIVEEDRATLFHMIMKNEKASNAVVRAGKD</sequence>
<dbReference type="OMA" id="WEIPIPV"/>
<keyword evidence="11" id="KW-1185">Reference proteome</keyword>
<dbReference type="PROSITE" id="PS51192">
    <property type="entry name" value="HELICASE_ATP_BIND_1"/>
    <property type="match status" value="1"/>
</dbReference>
<comment type="caution">
    <text evidence="10">The sequence shown here is derived from an EMBL/GenBank/DDBJ whole genome shotgun (WGS) entry which is preliminary data.</text>
</comment>
<keyword evidence="6" id="KW-0539">Nucleus</keyword>
<dbReference type="InterPro" id="IPR027417">
    <property type="entry name" value="P-loop_NTPase"/>
</dbReference>
<dbReference type="PANTHER" id="PTHR45821:SF2">
    <property type="entry name" value="SNF2 DOMAIN-CONTAINING PROTEIN CLASSY 2"/>
    <property type="match status" value="1"/>
</dbReference>
<evidence type="ECO:0000259" key="8">
    <source>
        <dbReference type="PROSITE" id="PS51192"/>
    </source>
</evidence>
<keyword evidence="2" id="KW-0547">Nucleotide-binding</keyword>
<dbReference type="SUPFAM" id="SSF52540">
    <property type="entry name" value="P-loop containing nucleoside triphosphate hydrolases"/>
    <property type="match status" value="2"/>
</dbReference>
<protein>
    <submittedName>
        <fullName evidence="10">SNF2 domain-containing protein</fullName>
    </submittedName>
</protein>
<feature type="compositionally biased region" description="Basic and acidic residues" evidence="7">
    <location>
        <begin position="640"/>
        <end position="652"/>
    </location>
</feature>
<gene>
    <name evidence="10" type="ORF">CEY00_Acc27839</name>
</gene>
<dbReference type="Pfam" id="PF00176">
    <property type="entry name" value="SNF2-rel_dom"/>
    <property type="match status" value="1"/>
</dbReference>
<dbReference type="GO" id="GO:0080188">
    <property type="term" value="P:gene silencing by siRNA-directed DNA methylation"/>
    <property type="evidence" value="ECO:0007669"/>
    <property type="project" value="InterPro"/>
</dbReference>
<dbReference type="GO" id="GO:0005524">
    <property type="term" value="F:ATP binding"/>
    <property type="evidence" value="ECO:0007669"/>
    <property type="project" value="UniProtKB-KW"/>
</dbReference>
<dbReference type="InterPro" id="IPR014001">
    <property type="entry name" value="Helicase_ATP-bd"/>
</dbReference>
<dbReference type="AlphaFoldDB" id="A0A2R6PLL7"/>
<dbReference type="Gene3D" id="3.40.50.300">
    <property type="entry name" value="P-loop containing nucleotide triphosphate hydrolases"/>
    <property type="match status" value="1"/>
</dbReference>
<evidence type="ECO:0000256" key="6">
    <source>
        <dbReference type="ARBA" id="ARBA00023242"/>
    </source>
</evidence>
<dbReference type="Gramene" id="PSR93229">
    <property type="protein sequence ID" value="PSR93229"/>
    <property type="gene ID" value="CEY00_Acc27839"/>
</dbReference>
<dbReference type="FunCoup" id="A0A2R6PLL7">
    <property type="interactions" value="283"/>
</dbReference>
<dbReference type="InterPro" id="IPR001650">
    <property type="entry name" value="Helicase_C-like"/>
</dbReference>
<evidence type="ECO:0000256" key="3">
    <source>
        <dbReference type="ARBA" id="ARBA00022801"/>
    </source>
</evidence>
<evidence type="ECO:0000256" key="4">
    <source>
        <dbReference type="ARBA" id="ARBA00022806"/>
    </source>
</evidence>
<dbReference type="PROSITE" id="PS51194">
    <property type="entry name" value="HELICASE_CTER"/>
    <property type="match status" value="1"/>
</dbReference>
<dbReference type="SMART" id="SM00487">
    <property type="entry name" value="DEXDc"/>
    <property type="match status" value="1"/>
</dbReference>
<dbReference type="GO" id="GO:0005634">
    <property type="term" value="C:nucleus"/>
    <property type="evidence" value="ECO:0007669"/>
    <property type="project" value="UniProtKB-SubCell"/>
</dbReference>
<dbReference type="Gene3D" id="3.40.50.10810">
    <property type="entry name" value="Tandem AAA-ATPase domain"/>
    <property type="match status" value="1"/>
</dbReference>
<keyword evidence="3" id="KW-0378">Hydrolase</keyword>
<dbReference type="STRING" id="1590841.A0A2R6PLL7"/>
<dbReference type="InParanoid" id="A0A2R6PLL7"/>
<organism evidence="10 11">
    <name type="scientific">Actinidia chinensis var. chinensis</name>
    <name type="common">Chinese soft-hair kiwi</name>
    <dbReference type="NCBI Taxonomy" id="1590841"/>
    <lineage>
        <taxon>Eukaryota</taxon>
        <taxon>Viridiplantae</taxon>
        <taxon>Streptophyta</taxon>
        <taxon>Embryophyta</taxon>
        <taxon>Tracheophyta</taxon>
        <taxon>Spermatophyta</taxon>
        <taxon>Magnoliopsida</taxon>
        <taxon>eudicotyledons</taxon>
        <taxon>Gunneridae</taxon>
        <taxon>Pentapetalae</taxon>
        <taxon>asterids</taxon>
        <taxon>Ericales</taxon>
        <taxon>Actinidiaceae</taxon>
        <taxon>Actinidia</taxon>
    </lineage>
</organism>
<dbReference type="EMBL" id="NKQK01000024">
    <property type="protein sequence ID" value="PSR93229.1"/>
    <property type="molecule type" value="Genomic_DNA"/>
</dbReference>
<feature type="region of interest" description="Disordered" evidence="7">
    <location>
        <begin position="630"/>
        <end position="655"/>
    </location>
</feature>
<dbReference type="GO" id="GO:0004386">
    <property type="term" value="F:helicase activity"/>
    <property type="evidence" value="ECO:0007669"/>
    <property type="project" value="UniProtKB-KW"/>
</dbReference>
<keyword evidence="5" id="KW-0067">ATP-binding</keyword>
<dbReference type="PANTHER" id="PTHR45821">
    <property type="entry name" value="SNF2 DOMAIN-CONTAINING PROTEIN CLASSY 2-RELATED"/>
    <property type="match status" value="1"/>
</dbReference>
<evidence type="ECO:0000313" key="11">
    <source>
        <dbReference type="Proteomes" id="UP000241394"/>
    </source>
</evidence>
<dbReference type="InterPro" id="IPR000330">
    <property type="entry name" value="SNF2_N"/>
</dbReference>
<feature type="domain" description="Helicase ATP-binding" evidence="8">
    <location>
        <begin position="713"/>
        <end position="914"/>
    </location>
</feature>
<dbReference type="GO" id="GO:0016787">
    <property type="term" value="F:hydrolase activity"/>
    <property type="evidence" value="ECO:0007669"/>
    <property type="project" value="UniProtKB-KW"/>
</dbReference>
<accession>A0A2R6PLL7</accession>
<comment type="subcellular location">
    <subcellularLocation>
        <location evidence="1">Nucleus</location>
    </subcellularLocation>
</comment>
<dbReference type="CDD" id="cd18793">
    <property type="entry name" value="SF2_C_SNF"/>
    <property type="match status" value="1"/>
</dbReference>
<dbReference type="InterPro" id="IPR044567">
    <property type="entry name" value="CLSY/DRD1"/>
</dbReference>